<name>A0A1G7J5F1_9BACL</name>
<sequence length="262" mass="29829">MPEDKKGLSWFRLILVQVVIGCLLIGICSYIFRIPMNEVSVVAPSQDDPNRFTGIPMRVSLTYPGLGTITIDDPKELLKLKSSFSDLLSSGNDRRHNKSPRLLLTGMMAYLDQEDIPFTVETNAFRFGDVSVNSLNVSANIRKLQSTLIDKVLTTSTIGNAIEKKDNEVFKLENGELFSLSSDERKALIGEVRSAARIIDFSHFDNVEQQPNAHFVIQLEEYDQPRKHWIHLDRFGSIYFVVYDLLDETNQRAYFKLNDASY</sequence>
<dbReference type="Pfam" id="PF13057">
    <property type="entry name" value="DUF3919"/>
    <property type="match status" value="1"/>
</dbReference>
<evidence type="ECO:0000313" key="2">
    <source>
        <dbReference type="EMBL" id="SDF20111.1"/>
    </source>
</evidence>
<dbReference type="STRING" id="670482.SAMN04488542_10726"/>
<dbReference type="InterPro" id="IPR025031">
    <property type="entry name" value="DUF3919"/>
</dbReference>
<reference evidence="2 3" key="1">
    <citation type="submission" date="2016-10" db="EMBL/GenBank/DDBJ databases">
        <authorList>
            <person name="de Groot N.N."/>
        </authorList>
    </citation>
    <scope>NUCLEOTIDE SEQUENCE [LARGE SCALE GENOMIC DNA]</scope>
    <source>
        <strain evidence="2 3">DSM 28129</strain>
    </source>
</reference>
<evidence type="ECO:0000256" key="1">
    <source>
        <dbReference type="SAM" id="Phobius"/>
    </source>
</evidence>
<protein>
    <recommendedName>
        <fullName evidence="4">DUF3919 family protein</fullName>
    </recommendedName>
</protein>
<dbReference type="OrthoDB" id="2559562at2"/>
<feature type="transmembrane region" description="Helical" evidence="1">
    <location>
        <begin position="12"/>
        <end position="32"/>
    </location>
</feature>
<keyword evidence="1" id="KW-1133">Transmembrane helix</keyword>
<organism evidence="2 3">
    <name type="scientific">Fontibacillus panacisegetis</name>
    <dbReference type="NCBI Taxonomy" id="670482"/>
    <lineage>
        <taxon>Bacteria</taxon>
        <taxon>Bacillati</taxon>
        <taxon>Bacillota</taxon>
        <taxon>Bacilli</taxon>
        <taxon>Bacillales</taxon>
        <taxon>Paenibacillaceae</taxon>
        <taxon>Fontibacillus</taxon>
    </lineage>
</organism>
<keyword evidence="3" id="KW-1185">Reference proteome</keyword>
<evidence type="ECO:0008006" key="4">
    <source>
        <dbReference type="Google" id="ProtNLM"/>
    </source>
</evidence>
<dbReference type="AlphaFoldDB" id="A0A1G7J5F1"/>
<gene>
    <name evidence="2" type="ORF">SAMN04488542_10726</name>
</gene>
<dbReference type="RefSeq" id="WP_091228283.1">
    <property type="nucleotide sequence ID" value="NZ_FNBG01000007.1"/>
</dbReference>
<evidence type="ECO:0000313" key="3">
    <source>
        <dbReference type="Proteomes" id="UP000198972"/>
    </source>
</evidence>
<dbReference type="Proteomes" id="UP000198972">
    <property type="component" value="Unassembled WGS sequence"/>
</dbReference>
<dbReference type="EMBL" id="FNBG01000007">
    <property type="protein sequence ID" value="SDF20111.1"/>
    <property type="molecule type" value="Genomic_DNA"/>
</dbReference>
<proteinExistence type="predicted"/>
<keyword evidence="1" id="KW-0472">Membrane</keyword>
<accession>A0A1G7J5F1</accession>
<keyword evidence="1" id="KW-0812">Transmembrane</keyword>